<keyword evidence="1" id="KW-0862">Zinc</keyword>
<dbReference type="Proteomes" id="UP001151760">
    <property type="component" value="Unassembled WGS sequence"/>
</dbReference>
<sequence>MLIREAVVSMSRNDFKFMMIQEFCPSHEMQKLESELWNHVMVEAVHVAYTDRFHELARLVPHLVTPESRMIERYVYGLAPQIHGMVAATEPKTIQKAVQISGALTDEAVRNGSIKKVEKRGNAGDTCKDKNGRDDNKRTRTRNVFATTVNPVRRENMGTRSKCTTCNSYHAPGGPCRTCFNCNCPGHLEKDCRGVSRNVNPVNARNPTVRACYEYGSTDHGRGNQGNQARGRALMLGAEEARQDLNIMTGMVWLSNYKAEIICHEKVVRILLPDGKVLRVVGERPEEKVRLLMSVKASDKKQKEIVVVRDFPKVFPDDLSGLPPIREIEFRIELIPRATPVAKSPYRLAPSEMEELSGQLKELQDKGFIQPSSSPWGASILFVKKNDGSFRMCIDYRELNKLTVKNRYPLPRIDDLFDKLHGLLFLSKIDLRSRYHQLRVHEDDIPKTAFRTRYGHFELTVMPFGLTNAPVIFMDLMNRVCRLYLDKFVIVFIDDILIYSKTQEEHLREVQFLVHVINGNGIYVDPSKIKAVKNWKAPRTPTEKSKTFNWGEEQELAFQTLKDKLCNAPVLALPDRPKDFVVYYDAFGIGLGYVLMQREKLSSWLERRQISVEKISQWGLHGAIIQCYHVEDYNLLFQGLTFLAGKSLWKWGRKGLFFNANKGKTPLSDPEITREINPQLRPQFLRFGNRIHHQNPLSRACYNKVMSQELVYTGNDFVGMAKNLYVFIGCLTFLIDFIVLEDKACYEEALRKSHQMHKTFKKISLVMTHKLDDMIELLESQPRETFKEDFECEIIMVKMPRCMSFLGSTNACDEHIVSIGMMNNEVGNTSPQSTQQILPSFEEYTPPVTYPEEVKETLGTPMKVEPLDHTKLEDVGLDTCNHDIPLSSREVPSFDELKPQPQPLPNCPSLDVILGEERGSEPAIKTHSPYSFRMKVWGKVLFVDENPFIHLEDSVFCFIETCDSRPIRDIGTISISNMASLSIWVSEISGVPKNINLLSSISSELQPHFQEQRSFDLCHTLDCGKVIQILNLNSKPNFNDNICGEYPMEKSMGAVINFLGSDLPANDMSTSQAILYSQIFERQKDALSNDPRVVKPKLILVNQEKAFESSISFQAHQLSTSPQETSAIKPSVQTFHVPTFQSIPLKERKNKILDEGDDDQMCSLSQGDSEDDESVSMGITLDGNPARSKHDVFEAAVRVLPEMVVVAVELLSRNSAVASGDCFLVFSGGDTSPVGLVVSLGDKSGLDSEFAMVILLDLMK</sequence>
<accession>A0ABQ5EDC2</accession>
<gene>
    <name evidence="4" type="ORF">Tco_0975073</name>
</gene>
<dbReference type="PROSITE" id="PS50878">
    <property type="entry name" value="RT_POL"/>
    <property type="match status" value="1"/>
</dbReference>
<dbReference type="SUPFAM" id="SSF56672">
    <property type="entry name" value="DNA/RNA polymerases"/>
    <property type="match status" value="1"/>
</dbReference>
<reference evidence="4" key="1">
    <citation type="journal article" date="2022" name="Int. J. Mol. Sci.">
        <title>Draft Genome of Tanacetum Coccineum: Genomic Comparison of Closely Related Tanacetum-Family Plants.</title>
        <authorList>
            <person name="Yamashiro T."/>
            <person name="Shiraishi A."/>
            <person name="Nakayama K."/>
            <person name="Satake H."/>
        </authorList>
    </citation>
    <scope>NUCLEOTIDE SEQUENCE</scope>
</reference>
<evidence type="ECO:0000259" key="3">
    <source>
        <dbReference type="PROSITE" id="PS50878"/>
    </source>
</evidence>
<dbReference type="Pfam" id="PF00078">
    <property type="entry name" value="RVT_1"/>
    <property type="match status" value="1"/>
</dbReference>
<dbReference type="PANTHER" id="PTHR24559:SF444">
    <property type="entry name" value="REVERSE TRANSCRIPTASE DOMAIN-CONTAINING PROTEIN"/>
    <property type="match status" value="1"/>
</dbReference>
<keyword evidence="4" id="KW-0695">RNA-directed DNA polymerase</keyword>
<keyword evidence="4" id="KW-0548">Nucleotidyltransferase</keyword>
<dbReference type="InterPro" id="IPR043128">
    <property type="entry name" value="Rev_trsase/Diguanyl_cyclase"/>
</dbReference>
<dbReference type="PROSITE" id="PS50158">
    <property type="entry name" value="ZF_CCHC"/>
    <property type="match status" value="1"/>
</dbReference>
<protein>
    <submittedName>
        <fullName evidence="4">Reverse transcriptase domain-containing protein</fullName>
    </submittedName>
</protein>
<dbReference type="InterPro" id="IPR041577">
    <property type="entry name" value="RT_RNaseH_2"/>
</dbReference>
<keyword evidence="1" id="KW-0479">Metal-binding</keyword>
<name>A0ABQ5EDC2_9ASTR</name>
<dbReference type="GO" id="GO:0003964">
    <property type="term" value="F:RNA-directed DNA polymerase activity"/>
    <property type="evidence" value="ECO:0007669"/>
    <property type="project" value="UniProtKB-KW"/>
</dbReference>
<evidence type="ECO:0000256" key="1">
    <source>
        <dbReference type="PROSITE-ProRule" id="PRU00047"/>
    </source>
</evidence>
<keyword evidence="1" id="KW-0863">Zinc-finger</keyword>
<dbReference type="InterPro" id="IPR005162">
    <property type="entry name" value="Retrotrans_gag_dom"/>
</dbReference>
<dbReference type="PANTHER" id="PTHR24559">
    <property type="entry name" value="TRANSPOSON TY3-I GAG-POL POLYPROTEIN"/>
    <property type="match status" value="1"/>
</dbReference>
<dbReference type="CDD" id="cd01647">
    <property type="entry name" value="RT_LTR"/>
    <property type="match status" value="1"/>
</dbReference>
<comment type="caution">
    <text evidence="4">The sequence shown here is derived from an EMBL/GenBank/DDBJ whole genome shotgun (WGS) entry which is preliminary data.</text>
</comment>
<dbReference type="Gene3D" id="3.10.10.10">
    <property type="entry name" value="HIV Type 1 Reverse Transcriptase, subunit A, domain 1"/>
    <property type="match status" value="1"/>
</dbReference>
<dbReference type="Pfam" id="PF17919">
    <property type="entry name" value="RT_RNaseH_2"/>
    <property type="match status" value="1"/>
</dbReference>
<keyword evidence="4" id="KW-0808">Transferase</keyword>
<proteinExistence type="predicted"/>
<keyword evidence="5" id="KW-1185">Reference proteome</keyword>
<reference evidence="4" key="2">
    <citation type="submission" date="2022-01" db="EMBL/GenBank/DDBJ databases">
        <authorList>
            <person name="Yamashiro T."/>
            <person name="Shiraishi A."/>
            <person name="Satake H."/>
            <person name="Nakayama K."/>
        </authorList>
    </citation>
    <scope>NUCLEOTIDE SEQUENCE</scope>
</reference>
<evidence type="ECO:0000259" key="2">
    <source>
        <dbReference type="PROSITE" id="PS50158"/>
    </source>
</evidence>
<evidence type="ECO:0000313" key="5">
    <source>
        <dbReference type="Proteomes" id="UP001151760"/>
    </source>
</evidence>
<dbReference type="InterPro" id="IPR001878">
    <property type="entry name" value="Znf_CCHC"/>
</dbReference>
<dbReference type="InterPro" id="IPR000477">
    <property type="entry name" value="RT_dom"/>
</dbReference>
<dbReference type="InterPro" id="IPR043502">
    <property type="entry name" value="DNA/RNA_pol_sf"/>
</dbReference>
<organism evidence="4 5">
    <name type="scientific">Tanacetum coccineum</name>
    <dbReference type="NCBI Taxonomy" id="301880"/>
    <lineage>
        <taxon>Eukaryota</taxon>
        <taxon>Viridiplantae</taxon>
        <taxon>Streptophyta</taxon>
        <taxon>Embryophyta</taxon>
        <taxon>Tracheophyta</taxon>
        <taxon>Spermatophyta</taxon>
        <taxon>Magnoliopsida</taxon>
        <taxon>eudicotyledons</taxon>
        <taxon>Gunneridae</taxon>
        <taxon>Pentapetalae</taxon>
        <taxon>asterids</taxon>
        <taxon>campanulids</taxon>
        <taxon>Asterales</taxon>
        <taxon>Asteraceae</taxon>
        <taxon>Asteroideae</taxon>
        <taxon>Anthemideae</taxon>
        <taxon>Anthemidinae</taxon>
        <taxon>Tanacetum</taxon>
    </lineage>
</organism>
<dbReference type="InterPro" id="IPR053134">
    <property type="entry name" value="RNA-dir_DNA_polymerase"/>
</dbReference>
<feature type="domain" description="Reverse transcriptase" evidence="3">
    <location>
        <begin position="364"/>
        <end position="595"/>
    </location>
</feature>
<dbReference type="EMBL" id="BQNB010016193">
    <property type="protein sequence ID" value="GJT48916.1"/>
    <property type="molecule type" value="Genomic_DNA"/>
</dbReference>
<dbReference type="Pfam" id="PF03732">
    <property type="entry name" value="Retrotrans_gag"/>
    <property type="match status" value="1"/>
</dbReference>
<feature type="domain" description="CCHC-type" evidence="2">
    <location>
        <begin position="179"/>
        <end position="193"/>
    </location>
</feature>
<evidence type="ECO:0000313" key="4">
    <source>
        <dbReference type="EMBL" id="GJT48916.1"/>
    </source>
</evidence>
<dbReference type="Gene3D" id="3.30.70.270">
    <property type="match status" value="2"/>
</dbReference>